<evidence type="ECO:0000259" key="4">
    <source>
        <dbReference type="PROSITE" id="PS51077"/>
    </source>
</evidence>
<dbReference type="InterPro" id="IPR050707">
    <property type="entry name" value="HTH_MetabolicPath_Reg"/>
</dbReference>
<evidence type="ECO:0000313" key="7">
    <source>
        <dbReference type="Proteomes" id="UP000623307"/>
    </source>
</evidence>
<sequence length="253" mass="27151">MTGFTDIERGNIEKGNVPALTRGLRLLAQFNRETKTLTGAELSRRLGLSRTTVFRLLATLEAQGCVERVEGEAAYRLSLGVLRLGFDQLAVLSPSELTQRILNRLRDETGLNCSVMVRDGISSLCVGRASAPSFAMPCDVGSRIPLHQSAWGMVLLADLSSKELAAVLRAVLQNDATVAELEETRRIGFVLRNSSDSPAASLAVPVRSRNGRVTASLGIALPIPVTAKHARAGYVPLLATAAEQLAPLFEECT</sequence>
<dbReference type="PANTHER" id="PTHR30136">
    <property type="entry name" value="HELIX-TURN-HELIX TRANSCRIPTIONAL REGULATOR, ICLR FAMILY"/>
    <property type="match status" value="1"/>
</dbReference>
<dbReference type="SUPFAM" id="SSF46785">
    <property type="entry name" value="Winged helix' DNA-binding domain"/>
    <property type="match status" value="1"/>
</dbReference>
<keyword evidence="3" id="KW-0804">Transcription</keyword>
<evidence type="ECO:0000259" key="5">
    <source>
        <dbReference type="PROSITE" id="PS51078"/>
    </source>
</evidence>
<evidence type="ECO:0000313" key="6">
    <source>
        <dbReference type="EMBL" id="QRQ95837.1"/>
    </source>
</evidence>
<accession>A0ABX7I038</accession>
<dbReference type="InterPro" id="IPR014757">
    <property type="entry name" value="Tscrpt_reg_IclR_C"/>
</dbReference>
<evidence type="ECO:0000256" key="2">
    <source>
        <dbReference type="ARBA" id="ARBA00023125"/>
    </source>
</evidence>
<dbReference type="InterPro" id="IPR029016">
    <property type="entry name" value="GAF-like_dom_sf"/>
</dbReference>
<keyword evidence="2" id="KW-0238">DNA-binding</keyword>
<dbReference type="Proteomes" id="UP000623307">
    <property type="component" value="Chromosome 2"/>
</dbReference>
<dbReference type="EMBL" id="CP069812">
    <property type="protein sequence ID" value="QRQ95837.1"/>
    <property type="molecule type" value="Genomic_DNA"/>
</dbReference>
<organism evidence="6 7">
    <name type="scientific">Cupriavidus oxalaticus</name>
    <dbReference type="NCBI Taxonomy" id="96344"/>
    <lineage>
        <taxon>Bacteria</taxon>
        <taxon>Pseudomonadati</taxon>
        <taxon>Pseudomonadota</taxon>
        <taxon>Betaproteobacteria</taxon>
        <taxon>Burkholderiales</taxon>
        <taxon>Burkholderiaceae</taxon>
        <taxon>Cupriavidus</taxon>
    </lineage>
</organism>
<evidence type="ECO:0000256" key="1">
    <source>
        <dbReference type="ARBA" id="ARBA00023015"/>
    </source>
</evidence>
<dbReference type="RefSeq" id="WP_084254553.1">
    <property type="nucleotide sequence ID" value="NZ_CP069810.1"/>
</dbReference>
<dbReference type="InterPro" id="IPR036390">
    <property type="entry name" value="WH_DNA-bd_sf"/>
</dbReference>
<dbReference type="PROSITE" id="PS51077">
    <property type="entry name" value="HTH_ICLR"/>
    <property type="match status" value="1"/>
</dbReference>
<keyword evidence="1" id="KW-0805">Transcription regulation</keyword>
<keyword evidence="7" id="KW-1185">Reference proteome</keyword>
<dbReference type="Gene3D" id="1.10.10.10">
    <property type="entry name" value="Winged helix-like DNA-binding domain superfamily/Winged helix DNA-binding domain"/>
    <property type="match status" value="1"/>
</dbReference>
<dbReference type="GeneID" id="303493956"/>
<dbReference type="PANTHER" id="PTHR30136:SF34">
    <property type="entry name" value="TRANSCRIPTIONAL REGULATOR"/>
    <property type="match status" value="1"/>
</dbReference>
<dbReference type="Gene3D" id="3.30.450.40">
    <property type="match status" value="1"/>
</dbReference>
<dbReference type="SMART" id="SM00346">
    <property type="entry name" value="HTH_ICLR"/>
    <property type="match status" value="1"/>
</dbReference>
<dbReference type="Pfam" id="PF09339">
    <property type="entry name" value="HTH_IclR"/>
    <property type="match status" value="1"/>
</dbReference>
<name>A0ABX7I038_9BURK</name>
<feature type="domain" description="HTH iclR-type" evidence="4">
    <location>
        <begin position="17"/>
        <end position="79"/>
    </location>
</feature>
<dbReference type="InterPro" id="IPR036388">
    <property type="entry name" value="WH-like_DNA-bd_sf"/>
</dbReference>
<dbReference type="InterPro" id="IPR005471">
    <property type="entry name" value="Tscrpt_reg_IclR_N"/>
</dbReference>
<dbReference type="PROSITE" id="PS51078">
    <property type="entry name" value="ICLR_ED"/>
    <property type="match status" value="1"/>
</dbReference>
<reference evidence="6 7" key="1">
    <citation type="submission" date="2021-02" db="EMBL/GenBank/DDBJ databases">
        <title>Complete Genome Sequence of Cupriavidus oxalaticus Strain Ox1, a Soil Oxalate-Degrading Species.</title>
        <authorList>
            <person name="Palmieri F."/>
            <person name="Udriet P."/>
            <person name="Deuasquier M."/>
            <person name="Beaudoing E."/>
            <person name="Johnson S.L."/>
            <person name="Davenport K.W."/>
            <person name="Chain P.S."/>
            <person name="Bindschedler S."/>
            <person name="Junier P."/>
        </authorList>
    </citation>
    <scope>NUCLEOTIDE SEQUENCE [LARGE SCALE GENOMIC DNA]</scope>
    <source>
        <strain evidence="6 7">Ox1</strain>
    </source>
</reference>
<dbReference type="SUPFAM" id="SSF55781">
    <property type="entry name" value="GAF domain-like"/>
    <property type="match status" value="1"/>
</dbReference>
<proteinExistence type="predicted"/>
<gene>
    <name evidence="6" type="ORF">JTE92_20800</name>
</gene>
<dbReference type="Pfam" id="PF01614">
    <property type="entry name" value="IclR_C"/>
    <property type="match status" value="1"/>
</dbReference>
<evidence type="ECO:0000256" key="3">
    <source>
        <dbReference type="ARBA" id="ARBA00023163"/>
    </source>
</evidence>
<protein>
    <submittedName>
        <fullName evidence="6">IclR family transcriptional regulator</fullName>
    </submittedName>
</protein>
<feature type="domain" description="IclR-ED" evidence="5">
    <location>
        <begin position="80"/>
        <end position="251"/>
    </location>
</feature>